<accession>A0A409VLX3</accession>
<sequence>MIWGLVALTVFLFAYRIIAILPKNHKKTRHSTKRKTNCSVAVFLGSGASNRFKHNALPMSLKAVQGGHTSEALALISALNPERYNPRTYVVCSGDDLSVQKVIQFESQFSGTQKSNYSLLLIPRARHVHQPLVTIPVSVAFSLIHCIYYLTFRPLFDPKTPKFADALVLNGPGTCFVLCIAVYINKFLGLQAPLIIYVETFARVKSLSLSGKLIRPFADRFLTQWPSQGGSLNSNSWLV</sequence>
<dbReference type="STRING" id="93625.A0A409VLX3"/>
<keyword evidence="9 11" id="KW-0472">Membrane</keyword>
<evidence type="ECO:0000256" key="10">
    <source>
        <dbReference type="ARBA" id="ARBA00032062"/>
    </source>
</evidence>
<evidence type="ECO:0000256" key="6">
    <source>
        <dbReference type="ARBA" id="ARBA00022692"/>
    </source>
</evidence>
<proteinExistence type="inferred from homology"/>
<evidence type="ECO:0000256" key="1">
    <source>
        <dbReference type="ARBA" id="ARBA00004389"/>
    </source>
</evidence>
<dbReference type="GO" id="GO:0004577">
    <property type="term" value="F:N-acetylglucosaminyldiphosphodolichol N-acetylglucosaminyltransferase activity"/>
    <property type="evidence" value="ECO:0007669"/>
    <property type="project" value="TreeGrafter"/>
</dbReference>
<keyword evidence="8 11" id="KW-1133">Transmembrane helix</keyword>
<gene>
    <name evidence="11" type="primary">ALG14</name>
    <name evidence="12" type="ORF">CVT25_005857</name>
</gene>
<dbReference type="InParanoid" id="A0A409VLX3"/>
<dbReference type="FunCoup" id="A0A409VLX3">
    <property type="interactions" value="126"/>
</dbReference>
<comment type="subunit">
    <text evidence="4 11">Heterodimer with ALG13 to form a functional enzyme.</text>
</comment>
<keyword evidence="13" id="KW-1185">Reference proteome</keyword>
<evidence type="ECO:0000256" key="2">
    <source>
        <dbReference type="ARBA" id="ARBA00004590"/>
    </source>
</evidence>
<protein>
    <recommendedName>
        <fullName evidence="5 11">UDP-N-acetylglucosamine transferase subunit ALG14</fullName>
    </recommendedName>
    <alternativeName>
        <fullName evidence="10 11">Asparagine-linked glycosylation protein 14</fullName>
    </alternativeName>
</protein>
<evidence type="ECO:0000256" key="7">
    <source>
        <dbReference type="ARBA" id="ARBA00022824"/>
    </source>
</evidence>
<evidence type="ECO:0000256" key="5">
    <source>
        <dbReference type="ARBA" id="ARBA00017467"/>
    </source>
</evidence>
<organism evidence="12 13">
    <name type="scientific">Psilocybe cyanescens</name>
    <dbReference type="NCBI Taxonomy" id="93625"/>
    <lineage>
        <taxon>Eukaryota</taxon>
        <taxon>Fungi</taxon>
        <taxon>Dikarya</taxon>
        <taxon>Basidiomycota</taxon>
        <taxon>Agaricomycotina</taxon>
        <taxon>Agaricomycetes</taxon>
        <taxon>Agaricomycetidae</taxon>
        <taxon>Agaricales</taxon>
        <taxon>Agaricineae</taxon>
        <taxon>Strophariaceae</taxon>
        <taxon>Psilocybe</taxon>
    </lineage>
</organism>
<comment type="function">
    <text evidence="11">Involved in protein N-glycosylation. Essential for the second step of the dolichol-linked oligosaccharide pathway. Anchors the catalytic subunit ALG13 to the ER.</text>
</comment>
<evidence type="ECO:0000313" key="12">
    <source>
        <dbReference type="EMBL" id="PPQ67274.1"/>
    </source>
</evidence>
<evidence type="ECO:0000256" key="4">
    <source>
        <dbReference type="ARBA" id="ARBA00011335"/>
    </source>
</evidence>
<comment type="caution">
    <text evidence="11">Lacks conserved residue(s) required for the propagation of feature annotation.</text>
</comment>
<comment type="subcellular location">
    <subcellularLocation>
        <location evidence="1 11">Endoplasmic reticulum membrane</location>
        <topology evidence="1 11">Single-pass membrane protein</topology>
    </subcellularLocation>
    <subcellularLocation>
        <location evidence="2">Nucleus membrane</location>
        <topology evidence="2">Single-pass membrane protein</topology>
    </subcellularLocation>
</comment>
<comment type="caution">
    <text evidence="12">The sequence shown here is derived from an EMBL/GenBank/DDBJ whole genome shotgun (WGS) entry which is preliminary data.</text>
</comment>
<keyword evidence="7 11" id="KW-0256">Endoplasmic reticulum</keyword>
<dbReference type="Gene3D" id="3.40.50.2000">
    <property type="entry name" value="Glycogen Phosphorylase B"/>
    <property type="match status" value="1"/>
</dbReference>
<dbReference type="InterPro" id="IPR013969">
    <property type="entry name" value="Oligosacch_biosynth_Alg14"/>
</dbReference>
<evidence type="ECO:0000256" key="8">
    <source>
        <dbReference type="ARBA" id="ARBA00022989"/>
    </source>
</evidence>
<keyword evidence="6 11" id="KW-0812">Transmembrane</keyword>
<dbReference type="OrthoDB" id="17098at2759"/>
<dbReference type="PANTHER" id="PTHR12154:SF4">
    <property type="entry name" value="UDP-N-ACETYLGLUCOSAMINE TRANSFERASE SUBUNIT ALG14 HOMOLOG"/>
    <property type="match status" value="1"/>
</dbReference>
<dbReference type="Proteomes" id="UP000283269">
    <property type="component" value="Unassembled WGS sequence"/>
</dbReference>
<dbReference type="AlphaFoldDB" id="A0A409VLX3"/>
<evidence type="ECO:0000256" key="9">
    <source>
        <dbReference type="ARBA" id="ARBA00023136"/>
    </source>
</evidence>
<dbReference type="GO" id="GO:0006488">
    <property type="term" value="P:dolichol-linked oligosaccharide biosynthetic process"/>
    <property type="evidence" value="ECO:0007669"/>
    <property type="project" value="InterPro"/>
</dbReference>
<dbReference type="Pfam" id="PF08660">
    <property type="entry name" value="Alg14"/>
    <property type="match status" value="1"/>
</dbReference>
<feature type="transmembrane region" description="Helical" evidence="11">
    <location>
        <begin position="132"/>
        <end position="151"/>
    </location>
</feature>
<dbReference type="PANTHER" id="PTHR12154">
    <property type="entry name" value="GLYCOSYL TRANSFERASE-RELATED"/>
    <property type="match status" value="1"/>
</dbReference>
<evidence type="ECO:0000256" key="11">
    <source>
        <dbReference type="RuleBase" id="RU362127"/>
    </source>
</evidence>
<evidence type="ECO:0000313" key="13">
    <source>
        <dbReference type="Proteomes" id="UP000283269"/>
    </source>
</evidence>
<name>A0A409VLX3_PSICY</name>
<feature type="transmembrane region" description="Helical" evidence="11">
    <location>
        <begin position="163"/>
        <end position="184"/>
    </location>
</feature>
<dbReference type="GO" id="GO:0031965">
    <property type="term" value="C:nuclear membrane"/>
    <property type="evidence" value="ECO:0007669"/>
    <property type="project" value="UniProtKB-SubCell"/>
</dbReference>
<evidence type="ECO:0000256" key="3">
    <source>
        <dbReference type="ARBA" id="ARBA00009731"/>
    </source>
</evidence>
<dbReference type="EMBL" id="NHYD01003975">
    <property type="protein sequence ID" value="PPQ67274.1"/>
    <property type="molecule type" value="Genomic_DNA"/>
</dbReference>
<dbReference type="GO" id="GO:0043541">
    <property type="term" value="C:UDP-N-acetylglucosamine transferase complex"/>
    <property type="evidence" value="ECO:0007669"/>
    <property type="project" value="TreeGrafter"/>
</dbReference>
<comment type="similarity">
    <text evidence="3 11">Belongs to the ALG14 family.</text>
</comment>
<reference evidence="12 13" key="1">
    <citation type="journal article" date="2018" name="Evol. Lett.">
        <title>Horizontal gene cluster transfer increased hallucinogenic mushroom diversity.</title>
        <authorList>
            <person name="Reynolds H.T."/>
            <person name="Vijayakumar V."/>
            <person name="Gluck-Thaler E."/>
            <person name="Korotkin H.B."/>
            <person name="Matheny P.B."/>
            <person name="Slot J.C."/>
        </authorList>
    </citation>
    <scope>NUCLEOTIDE SEQUENCE [LARGE SCALE GENOMIC DNA]</scope>
    <source>
        <strain evidence="12 13">2631</strain>
    </source>
</reference>